<dbReference type="InParanoid" id="A0A259TZK3"/>
<evidence type="ECO:0000259" key="1">
    <source>
        <dbReference type="PROSITE" id="PS51186"/>
    </source>
</evidence>
<organism evidence="2 3">
    <name type="scientific">Rubricoccus marinus</name>
    <dbReference type="NCBI Taxonomy" id="716817"/>
    <lineage>
        <taxon>Bacteria</taxon>
        <taxon>Pseudomonadati</taxon>
        <taxon>Rhodothermota</taxon>
        <taxon>Rhodothermia</taxon>
        <taxon>Rhodothermales</taxon>
        <taxon>Rubricoccaceae</taxon>
        <taxon>Rubricoccus</taxon>
    </lineage>
</organism>
<dbReference type="PANTHER" id="PTHR43792">
    <property type="entry name" value="GNAT FAMILY, PUTATIVE (AFU_ORTHOLOGUE AFUA_3G00765)-RELATED-RELATED"/>
    <property type="match status" value="1"/>
</dbReference>
<dbReference type="RefSeq" id="WP_179271113.1">
    <property type="nucleotide sequence ID" value="NZ_MQWB01000001.1"/>
</dbReference>
<protein>
    <recommendedName>
        <fullName evidence="1">N-acetyltransferase domain-containing protein</fullName>
    </recommendedName>
</protein>
<dbReference type="Pfam" id="PF13302">
    <property type="entry name" value="Acetyltransf_3"/>
    <property type="match status" value="1"/>
</dbReference>
<name>A0A259TZK3_9BACT</name>
<reference evidence="2 3" key="1">
    <citation type="submission" date="2016-11" db="EMBL/GenBank/DDBJ databases">
        <title>Study of marine rhodopsin-containing bacteria.</title>
        <authorList>
            <person name="Yoshizawa S."/>
            <person name="Kumagai Y."/>
            <person name="Kogure K."/>
        </authorList>
    </citation>
    <scope>NUCLEOTIDE SEQUENCE [LARGE SCALE GENOMIC DNA]</scope>
    <source>
        <strain evidence="2 3">SG-29</strain>
    </source>
</reference>
<dbReference type="AlphaFoldDB" id="A0A259TZK3"/>
<evidence type="ECO:0000313" key="3">
    <source>
        <dbReference type="Proteomes" id="UP000216446"/>
    </source>
</evidence>
<comment type="caution">
    <text evidence="2">The sequence shown here is derived from an EMBL/GenBank/DDBJ whole genome shotgun (WGS) entry which is preliminary data.</text>
</comment>
<dbReference type="InterPro" id="IPR016181">
    <property type="entry name" value="Acyl_CoA_acyltransferase"/>
</dbReference>
<dbReference type="PROSITE" id="PS51186">
    <property type="entry name" value="GNAT"/>
    <property type="match status" value="1"/>
</dbReference>
<feature type="domain" description="N-acetyltransferase" evidence="1">
    <location>
        <begin position="9"/>
        <end position="166"/>
    </location>
</feature>
<keyword evidence="3" id="KW-1185">Reference proteome</keyword>
<dbReference type="CDD" id="cd04301">
    <property type="entry name" value="NAT_SF"/>
    <property type="match status" value="1"/>
</dbReference>
<proteinExistence type="predicted"/>
<dbReference type="InterPro" id="IPR051531">
    <property type="entry name" value="N-acetyltransferase"/>
</dbReference>
<gene>
    <name evidence="2" type="ORF">BSZ36_09470</name>
</gene>
<dbReference type="EMBL" id="MQWB01000001">
    <property type="protein sequence ID" value="OZC03182.1"/>
    <property type="molecule type" value="Genomic_DNA"/>
</dbReference>
<evidence type="ECO:0000313" key="2">
    <source>
        <dbReference type="EMBL" id="OZC03182.1"/>
    </source>
</evidence>
<dbReference type="Gene3D" id="3.40.630.30">
    <property type="match status" value="1"/>
</dbReference>
<dbReference type="InterPro" id="IPR000182">
    <property type="entry name" value="GNAT_dom"/>
</dbReference>
<sequence>MTERDRSGVSLEPLAPRHAEAIQRIAGDPRVQAMTLLPEPYPPDGAESFIRYARGAWGREFNWAVVAAGETVGCAALKEIHSGQGDVGYYIDPARWGKGLATQAVRAVCAFAFEDLGLWRVTAHPLAENIASCRVLEKAGFELAEVIRNPFAKWSPLARVARYCREGPRSR</sequence>
<dbReference type="Proteomes" id="UP000216446">
    <property type="component" value="Unassembled WGS sequence"/>
</dbReference>
<dbReference type="GO" id="GO:0016747">
    <property type="term" value="F:acyltransferase activity, transferring groups other than amino-acyl groups"/>
    <property type="evidence" value="ECO:0007669"/>
    <property type="project" value="InterPro"/>
</dbReference>
<accession>A0A259TZK3</accession>
<dbReference type="SUPFAM" id="SSF55729">
    <property type="entry name" value="Acyl-CoA N-acyltransferases (Nat)"/>
    <property type="match status" value="1"/>
</dbReference>